<evidence type="ECO:0000313" key="2">
    <source>
        <dbReference type="EMBL" id="RNB72816.1"/>
    </source>
</evidence>
<proteinExistence type="predicted"/>
<dbReference type="Pfam" id="PF10057">
    <property type="entry name" value="MpsC"/>
    <property type="match status" value="1"/>
</dbReference>
<accession>A0A3M8CAS9</accession>
<comment type="caution">
    <text evidence="2">The sequence shown here is derived from an EMBL/GenBank/DDBJ whole genome shotgun (WGS) entry which is preliminary data.</text>
</comment>
<dbReference type="InterPro" id="IPR018745">
    <property type="entry name" value="MpsC"/>
</dbReference>
<evidence type="ECO:0000259" key="1">
    <source>
        <dbReference type="Pfam" id="PF10057"/>
    </source>
</evidence>
<evidence type="ECO:0000313" key="3">
    <source>
        <dbReference type="Proteomes" id="UP000281915"/>
    </source>
</evidence>
<organism evidence="2 3">
    <name type="scientific">Brevibacillus panacihumi</name>
    <dbReference type="NCBI Taxonomy" id="497735"/>
    <lineage>
        <taxon>Bacteria</taxon>
        <taxon>Bacillati</taxon>
        <taxon>Bacillota</taxon>
        <taxon>Bacilli</taxon>
        <taxon>Bacillales</taxon>
        <taxon>Paenibacillaceae</taxon>
        <taxon>Brevibacillus</taxon>
    </lineage>
</organism>
<protein>
    <submittedName>
        <fullName evidence="2">DUF2294 family protein</fullName>
    </submittedName>
</protein>
<reference evidence="2 3" key="1">
    <citation type="submission" date="2018-10" db="EMBL/GenBank/DDBJ databases">
        <title>Phylogenomics of Brevibacillus.</title>
        <authorList>
            <person name="Dunlap C."/>
        </authorList>
    </citation>
    <scope>NUCLEOTIDE SEQUENCE [LARGE SCALE GENOMIC DNA]</scope>
    <source>
        <strain evidence="2 3">JCM 15085</strain>
    </source>
</reference>
<name>A0A3M8CAS9_9BACL</name>
<dbReference type="Proteomes" id="UP000281915">
    <property type="component" value="Unassembled WGS sequence"/>
</dbReference>
<dbReference type="EMBL" id="RHHT01000058">
    <property type="protein sequence ID" value="RNB72816.1"/>
    <property type="molecule type" value="Genomic_DNA"/>
</dbReference>
<dbReference type="AlphaFoldDB" id="A0A3M8CAS9"/>
<sequence>MDEKTAQSELASHVGRVLREAFGKGPQIIHVSIRRPFVVFYMKGFLSPTEKILLEQDQVFSIQHTRDVLMKTIIPEIKAYTSLIAGIQFREFYYDWGLHNSSGVFVGIESDEDDFEIKEDGYSGKEEFHQEIENISHLVQKAPEELYSFMINNRTILVIRNGILVRIEKELIRLGLEGNLRLAKRNLEKRYLHNNNHFQRILKTEIVDVFADWDFHLDKSIFVFIINPSQ</sequence>
<feature type="domain" description="Na+-translocating membrane potential-generating system MpsC" evidence="1">
    <location>
        <begin position="5"/>
        <end position="107"/>
    </location>
</feature>
<dbReference type="RefSeq" id="WP_122915131.1">
    <property type="nucleotide sequence ID" value="NZ_RHHT01000058.1"/>
</dbReference>
<gene>
    <name evidence="2" type="ORF">EDM58_21375</name>
</gene>